<dbReference type="AlphaFoldDB" id="M1C6D0"/>
<dbReference type="Proteomes" id="UP000011115">
    <property type="component" value="Unassembled WGS sequence"/>
</dbReference>
<accession>M1C6D0</accession>
<dbReference type="HOGENOM" id="CLU_209966_0_0_1"/>
<dbReference type="eggNOG" id="ENOG502R84A">
    <property type="taxonomic scope" value="Eukaryota"/>
</dbReference>
<sequence>MFGSDGMLGRGILAGIGGRVIFGTEGNVGNDGNGVLAVGSVGKDVMLGNGGNVVAVGKLEIVGNCGIVG</sequence>
<proteinExistence type="predicted"/>
<reference evidence="1" key="2">
    <citation type="submission" date="2015-06" db="UniProtKB">
        <authorList>
            <consortium name="EnsemblPlants"/>
        </authorList>
    </citation>
    <scope>IDENTIFICATION</scope>
    <source>
        <strain evidence="1">DM1-3 516 R44</strain>
    </source>
</reference>
<dbReference type="InParanoid" id="M1C6D0"/>
<keyword evidence="2" id="KW-1185">Reference proteome</keyword>
<evidence type="ECO:0000313" key="2">
    <source>
        <dbReference type="Proteomes" id="UP000011115"/>
    </source>
</evidence>
<reference evidence="2" key="1">
    <citation type="journal article" date="2011" name="Nature">
        <title>Genome sequence and analysis of the tuber crop potato.</title>
        <authorList>
            <consortium name="The Potato Genome Sequencing Consortium"/>
        </authorList>
    </citation>
    <scope>NUCLEOTIDE SEQUENCE [LARGE SCALE GENOMIC DNA]</scope>
    <source>
        <strain evidence="2">cv. DM1-3 516 R44</strain>
    </source>
</reference>
<organism evidence="1 2">
    <name type="scientific">Solanum tuberosum</name>
    <name type="common">Potato</name>
    <dbReference type="NCBI Taxonomy" id="4113"/>
    <lineage>
        <taxon>Eukaryota</taxon>
        <taxon>Viridiplantae</taxon>
        <taxon>Streptophyta</taxon>
        <taxon>Embryophyta</taxon>
        <taxon>Tracheophyta</taxon>
        <taxon>Spermatophyta</taxon>
        <taxon>Magnoliopsida</taxon>
        <taxon>eudicotyledons</taxon>
        <taxon>Gunneridae</taxon>
        <taxon>Pentapetalae</taxon>
        <taxon>asterids</taxon>
        <taxon>lamiids</taxon>
        <taxon>Solanales</taxon>
        <taxon>Solanaceae</taxon>
        <taxon>Solanoideae</taxon>
        <taxon>Solaneae</taxon>
        <taxon>Solanum</taxon>
    </lineage>
</organism>
<dbReference type="Gramene" id="PGSC0003DMT400060745">
    <property type="protein sequence ID" value="PGSC0003DMT400060745"/>
    <property type="gene ID" value="PGSC0003DMG400023627"/>
</dbReference>
<evidence type="ECO:0000313" key="1">
    <source>
        <dbReference type="EnsemblPlants" id="PGSC0003DMT400060745"/>
    </source>
</evidence>
<name>M1C6D0_SOLTU</name>
<dbReference type="PaxDb" id="4113-PGSC0003DMT400060745"/>
<protein>
    <submittedName>
        <fullName evidence="1">Receptor kinase</fullName>
    </submittedName>
</protein>
<dbReference type="EnsemblPlants" id="PGSC0003DMT400060745">
    <property type="protein sequence ID" value="PGSC0003DMT400060745"/>
    <property type="gene ID" value="PGSC0003DMG400023627"/>
</dbReference>